<keyword evidence="6" id="KW-1185">Reference proteome</keyword>
<feature type="domain" description="Fibronectin type-III" evidence="3">
    <location>
        <begin position="486"/>
        <end position="575"/>
    </location>
</feature>
<gene>
    <name evidence="5" type="ORF">NV381_09090</name>
</gene>
<feature type="region of interest" description="Disordered" evidence="2">
    <location>
        <begin position="465"/>
        <end position="485"/>
    </location>
</feature>
<evidence type="ECO:0000313" key="6">
    <source>
        <dbReference type="Proteomes" id="UP001300012"/>
    </source>
</evidence>
<evidence type="ECO:0000259" key="3">
    <source>
        <dbReference type="PROSITE" id="PS50853"/>
    </source>
</evidence>
<evidence type="ECO:0000256" key="1">
    <source>
        <dbReference type="ARBA" id="ARBA00022737"/>
    </source>
</evidence>
<dbReference type="Gene3D" id="2.60.40.10">
    <property type="entry name" value="Immunoglobulins"/>
    <property type="match status" value="4"/>
</dbReference>
<dbReference type="EMBL" id="JANQBD010000005">
    <property type="protein sequence ID" value="MCR8631355.1"/>
    <property type="molecule type" value="Genomic_DNA"/>
</dbReference>
<dbReference type="PROSITE" id="PS50853">
    <property type="entry name" value="FN3"/>
    <property type="match status" value="4"/>
</dbReference>
<feature type="region of interest" description="Disordered" evidence="2">
    <location>
        <begin position="654"/>
        <end position="684"/>
    </location>
</feature>
<feature type="domain" description="SLH" evidence="4">
    <location>
        <begin position="824"/>
        <end position="883"/>
    </location>
</feature>
<feature type="compositionally biased region" description="Low complexity" evidence="2">
    <location>
        <begin position="654"/>
        <end position="680"/>
    </location>
</feature>
<dbReference type="Pfam" id="PF00041">
    <property type="entry name" value="fn3"/>
    <property type="match status" value="4"/>
</dbReference>
<dbReference type="InterPro" id="IPR036116">
    <property type="entry name" value="FN3_sf"/>
</dbReference>
<feature type="domain" description="Fibronectin type-III" evidence="3">
    <location>
        <begin position="580"/>
        <end position="669"/>
    </location>
</feature>
<dbReference type="InterPro" id="IPR001119">
    <property type="entry name" value="SLH_dom"/>
</dbReference>
<dbReference type="PANTHER" id="PTHR13817:SF73">
    <property type="entry name" value="FIBRONECTIN TYPE-III DOMAIN-CONTAINING PROTEIN"/>
    <property type="match status" value="1"/>
</dbReference>
<dbReference type="SUPFAM" id="SSF50965">
    <property type="entry name" value="Galactose oxidase, central domain"/>
    <property type="match status" value="1"/>
</dbReference>
<dbReference type="RefSeq" id="WP_258212956.1">
    <property type="nucleotide sequence ID" value="NZ_JANQBD010000005.1"/>
</dbReference>
<dbReference type="InterPro" id="IPR013783">
    <property type="entry name" value="Ig-like_fold"/>
</dbReference>
<proteinExistence type="predicted"/>
<feature type="domain" description="SLH" evidence="4">
    <location>
        <begin position="759"/>
        <end position="823"/>
    </location>
</feature>
<sequence length="951" mass="96064">MDAKYVQIRSWKKTGLFRNSSIMILIIMLLQYSVPWASDHVHASNYWEGLGTGVEGRVDDIAVSGSSIYIGGHFVPNGDMQTKFIAKWDGTAWSSLGSGVDGAVHAVAVSGSDVYAGGLFVNAGGGPASHIAKWNGSVWQSLGSGLYLSQGSSTAGTVEAIAVSGTDVYAGGTFTAAGGSTANYIAKWNGSAWQSLGSGLNGEVRAIAVSGTDVYVGGFFTTAGGSPAKYIARWDGSSWHNVGSGFNDGPNVRVETIKISGTDVYVGGNFPGAGDVPLSHIAKWDGSTWQGLGTGLSDTVWDLAVSGKDVYAGGVFMNAGPLRVKSVAKWNGSTAAWESIGGLGTDVEAGFAYAVTKSATGIYVGGQFTVAGGIPANYMAKWVTGSTDPVVTKPDPPTGVTAAAGKGLATVSFTPPANNGGGTITGYTVTSSPGGFVASGTASPITVTGLTYGMAYTFTVTASNEAGTSVPSAPSGSVTPDSTATVPDPPTGISAAASNQSAMVSFTPPANDGGSAITGYTVTSNPEGLTASGARSPITVTGLTYGTAYTFTVTATNGIGTSIPSTPSGAVSPGGPAAIVPDSPTGVSAAAGNQSATVSFIPPLNNGSSEITKYTVTSNPDGLSASGNVSPITINGLNNGVSYTFTVTATNGAGTSAPSSASASVTPRFPSKSSSKSSGSPLIIAPGAPTEVSAAAGDGSAVVSFTPPTSNGGSAITGYIVTSSPGGLTASGTDSPIAITGLNNGTAYTFTVTATNGAGTSSSSAASASVTPVPSAPAVLQHKAYISGFPDGTFRPDKSVSRAEIATLLSRVFDKEDQAAAKVYTDVESGYWGKAAIDKVTRMGLMQGYENDAFVPDRSVSHAEIAIIVDRLNIRKDEVEKMLGRNSTEAVTRAEAVTLLSRLLGRLPLSGAAQKWSDVPLQHGNYEYIQEASIDHAYELSSDGKEHWLPF</sequence>
<protein>
    <submittedName>
        <fullName evidence="5">Fibronectin type III domain-containing protein</fullName>
    </submittedName>
</protein>
<evidence type="ECO:0000259" key="4">
    <source>
        <dbReference type="PROSITE" id="PS51272"/>
    </source>
</evidence>
<name>A0ABT1YF58_9BACL</name>
<organism evidence="5 6">
    <name type="scientific">Paenibacillus radicis</name>
    <name type="common">ex Xue et al. 2023</name>
    <dbReference type="NCBI Taxonomy" id="2972489"/>
    <lineage>
        <taxon>Bacteria</taxon>
        <taxon>Bacillati</taxon>
        <taxon>Bacillota</taxon>
        <taxon>Bacilli</taxon>
        <taxon>Bacillales</taxon>
        <taxon>Paenibacillaceae</taxon>
        <taxon>Paenibacillus</taxon>
    </lineage>
</organism>
<dbReference type="Pfam" id="PF00395">
    <property type="entry name" value="SLH"/>
    <property type="match status" value="2"/>
</dbReference>
<feature type="domain" description="Fibronectin type-III" evidence="3">
    <location>
        <begin position="393"/>
        <end position="482"/>
    </location>
</feature>
<dbReference type="Proteomes" id="UP001300012">
    <property type="component" value="Unassembled WGS sequence"/>
</dbReference>
<dbReference type="InterPro" id="IPR011043">
    <property type="entry name" value="Gal_Oxase/kelch_b-propeller"/>
</dbReference>
<comment type="caution">
    <text evidence="5">The sequence shown here is derived from an EMBL/GenBank/DDBJ whole genome shotgun (WGS) entry which is preliminary data.</text>
</comment>
<dbReference type="CDD" id="cd00063">
    <property type="entry name" value="FN3"/>
    <property type="match status" value="4"/>
</dbReference>
<reference evidence="5 6" key="1">
    <citation type="submission" date="2022-08" db="EMBL/GenBank/DDBJ databases">
        <title>Paenibacillus endoradicis sp. nov., Paenibacillus radicibacter sp. nov and Paenibacillus pararadicis sp. nov., three cold-adapted plant growth-promoting bacteria isolated from root of Larix gmelinii in Great Khingan.</title>
        <authorList>
            <person name="Xue H."/>
        </authorList>
    </citation>
    <scope>NUCLEOTIDE SEQUENCE [LARGE SCALE GENOMIC DNA]</scope>
    <source>
        <strain evidence="5 6">N5-1-1-5</strain>
    </source>
</reference>
<keyword evidence="1" id="KW-0677">Repeat</keyword>
<dbReference type="SUPFAM" id="SSF49265">
    <property type="entry name" value="Fibronectin type III"/>
    <property type="match status" value="3"/>
</dbReference>
<dbReference type="PANTHER" id="PTHR13817">
    <property type="entry name" value="TITIN"/>
    <property type="match status" value="1"/>
</dbReference>
<dbReference type="InterPro" id="IPR003961">
    <property type="entry name" value="FN3_dom"/>
</dbReference>
<accession>A0ABT1YF58</accession>
<evidence type="ECO:0000313" key="5">
    <source>
        <dbReference type="EMBL" id="MCR8631355.1"/>
    </source>
</evidence>
<evidence type="ECO:0000256" key="2">
    <source>
        <dbReference type="SAM" id="MobiDB-lite"/>
    </source>
</evidence>
<feature type="domain" description="Fibronectin type-III" evidence="3">
    <location>
        <begin position="685"/>
        <end position="776"/>
    </location>
</feature>
<dbReference type="PROSITE" id="PS51272">
    <property type="entry name" value="SLH"/>
    <property type="match status" value="2"/>
</dbReference>
<dbReference type="InterPro" id="IPR050964">
    <property type="entry name" value="Striated_Muscle_Regulatory"/>
</dbReference>
<dbReference type="SMART" id="SM00060">
    <property type="entry name" value="FN3"/>
    <property type="match status" value="4"/>
</dbReference>